<comment type="caution">
    <text evidence="4">The sequence shown here is derived from an EMBL/GenBank/DDBJ whole genome shotgun (WGS) entry which is preliminary data.</text>
</comment>
<feature type="domain" description="D-isomer specific 2-hydroxyacid dehydrogenase NAD-binding" evidence="3">
    <location>
        <begin position="110"/>
        <end position="288"/>
    </location>
</feature>
<evidence type="ECO:0000313" key="5">
    <source>
        <dbReference type="Proteomes" id="UP000215509"/>
    </source>
</evidence>
<dbReference type="InterPro" id="IPR036291">
    <property type="entry name" value="NAD(P)-bd_dom_sf"/>
</dbReference>
<evidence type="ECO:0000256" key="1">
    <source>
        <dbReference type="ARBA" id="ARBA00023002"/>
    </source>
</evidence>
<keyword evidence="1" id="KW-0560">Oxidoreductase</keyword>
<dbReference type="GO" id="GO:0016616">
    <property type="term" value="F:oxidoreductase activity, acting on the CH-OH group of donors, NAD or NADP as acceptor"/>
    <property type="evidence" value="ECO:0007669"/>
    <property type="project" value="UniProtKB-ARBA"/>
</dbReference>
<dbReference type="PROSITE" id="PS00671">
    <property type="entry name" value="D_2_HYDROXYACID_DH_3"/>
    <property type="match status" value="1"/>
</dbReference>
<reference evidence="4 5" key="1">
    <citation type="submission" date="2017-07" db="EMBL/GenBank/DDBJ databases">
        <title>Genome sequencing and assembly of Paenibacillus rigui.</title>
        <authorList>
            <person name="Mayilraj S."/>
        </authorList>
    </citation>
    <scope>NUCLEOTIDE SEQUENCE [LARGE SCALE GENOMIC DNA]</scope>
    <source>
        <strain evidence="4 5">JCM 16352</strain>
    </source>
</reference>
<organism evidence="4 5">
    <name type="scientific">Paenibacillus rigui</name>
    <dbReference type="NCBI Taxonomy" id="554312"/>
    <lineage>
        <taxon>Bacteria</taxon>
        <taxon>Bacillati</taxon>
        <taxon>Bacillota</taxon>
        <taxon>Bacilli</taxon>
        <taxon>Bacillales</taxon>
        <taxon>Paenibacillaceae</taxon>
        <taxon>Paenibacillus</taxon>
    </lineage>
</organism>
<evidence type="ECO:0000259" key="3">
    <source>
        <dbReference type="Pfam" id="PF02826"/>
    </source>
</evidence>
<dbReference type="SUPFAM" id="SSF52283">
    <property type="entry name" value="Formate/glycerate dehydrogenase catalytic domain-like"/>
    <property type="match status" value="1"/>
</dbReference>
<dbReference type="Pfam" id="PF02826">
    <property type="entry name" value="2-Hacid_dh_C"/>
    <property type="match status" value="1"/>
</dbReference>
<gene>
    <name evidence="4" type="ORF">CF651_15045</name>
</gene>
<accession>A0A229UQ56</accession>
<dbReference type="InterPro" id="IPR029753">
    <property type="entry name" value="D-isomer_DH_CS"/>
</dbReference>
<sequence>MRDIKVVLTTVEYKDEHYQRLAQAFAPASLIRLRIDDREGIRKALEIADVAVLAGDILDEQFYQAPLLRWIHCDHAGLNKSARPELFERGLLVTSSAGRSSPALAEHAIFFMLALAYQIPRFLDAQRAHQWGVPGQNDLRGLYGRTVGIVGMGNTGTELAVRAKAMGMRVLGYRRSSAPPPPGVDRLYCGETGDSLDEVLAESDFIVLAVPLSNATHHLIGRRELALMKRSACIINMARGAVIDEEALAEALYAGQIGGAGLDTFTQEPLPSDSPLWDAPNTLITPHTTPQVPDRTGRSIDIIAENVRRYRAGEPMLNELKPGDIYTRGKSK</sequence>
<evidence type="ECO:0000256" key="2">
    <source>
        <dbReference type="ARBA" id="ARBA00023027"/>
    </source>
</evidence>
<dbReference type="Proteomes" id="UP000215509">
    <property type="component" value="Unassembled WGS sequence"/>
</dbReference>
<keyword evidence="2" id="KW-0520">NAD</keyword>
<dbReference type="InterPro" id="IPR006140">
    <property type="entry name" value="D-isomer_DH_NAD-bd"/>
</dbReference>
<dbReference type="RefSeq" id="WP_094015690.1">
    <property type="nucleotide sequence ID" value="NZ_NMQW01000021.1"/>
</dbReference>
<dbReference type="Gene3D" id="3.40.50.720">
    <property type="entry name" value="NAD(P)-binding Rossmann-like Domain"/>
    <property type="match status" value="2"/>
</dbReference>
<dbReference type="OrthoDB" id="9805416at2"/>
<dbReference type="GO" id="GO:0051287">
    <property type="term" value="F:NAD binding"/>
    <property type="evidence" value="ECO:0007669"/>
    <property type="project" value="InterPro"/>
</dbReference>
<name>A0A229UQ56_9BACL</name>
<evidence type="ECO:0000313" key="4">
    <source>
        <dbReference type="EMBL" id="OXM85494.1"/>
    </source>
</evidence>
<dbReference type="PANTHER" id="PTHR43333">
    <property type="entry name" value="2-HACID_DH_C DOMAIN-CONTAINING PROTEIN"/>
    <property type="match status" value="1"/>
</dbReference>
<dbReference type="AlphaFoldDB" id="A0A229UQ56"/>
<dbReference type="SUPFAM" id="SSF51735">
    <property type="entry name" value="NAD(P)-binding Rossmann-fold domains"/>
    <property type="match status" value="1"/>
</dbReference>
<protein>
    <submittedName>
        <fullName evidence="4">Hydroxyacid dehydrogenase</fullName>
    </submittedName>
</protein>
<dbReference type="CDD" id="cd05300">
    <property type="entry name" value="2-Hacid_dh_1"/>
    <property type="match status" value="1"/>
</dbReference>
<dbReference type="EMBL" id="NMQW01000021">
    <property type="protein sequence ID" value="OXM85494.1"/>
    <property type="molecule type" value="Genomic_DNA"/>
</dbReference>
<keyword evidence="5" id="KW-1185">Reference proteome</keyword>
<dbReference type="PANTHER" id="PTHR43333:SF1">
    <property type="entry name" value="D-ISOMER SPECIFIC 2-HYDROXYACID DEHYDROGENASE NAD-BINDING DOMAIN-CONTAINING PROTEIN"/>
    <property type="match status" value="1"/>
</dbReference>
<proteinExistence type="predicted"/>